<accession>A0A1T4KQP7</accession>
<sequence length="341" mass="38461">MNKDEFCTFLRSIPKAEVHLHIEAVPTIETLRTLHKKRFGTELSDDAVSELFSYDDLNGFIQSFLKVQDMFTSADDFTYVFDDLAKYLVDNNVVYCEAFFAPSAFLKKGFAYPDMTAVFSRKIAEIKQKYGITVKLLSDVSRTFGCDNAMKNYSLLDEYPCNDVIGIGLGGAESKGPCRDFVPVFEKALKDGRHAVAHAGEDVGPESIWDAVNLLHTERIGHGITAIQDDKLMDSLKQSQIPLEVCVTSNVFTKKYVKSVAEHPIRAFYDRGLFVTVNTDDPVFFKTDLIEEYWRLYSECHFTLAEIKQLIKNSFNALFISAEEKAAFCAQVEKAFCKAGI</sequence>
<reference evidence="7 8" key="1">
    <citation type="submission" date="2017-02" db="EMBL/GenBank/DDBJ databases">
        <authorList>
            <person name="Peterson S.W."/>
        </authorList>
    </citation>
    <scope>NUCLEOTIDE SEQUENCE [LARGE SCALE GENOMIC DNA]</scope>
    <source>
        <strain evidence="7 8">ATCC BAA-908</strain>
    </source>
</reference>
<evidence type="ECO:0000313" key="7">
    <source>
        <dbReference type="EMBL" id="SJZ44759.1"/>
    </source>
</evidence>
<dbReference type="InterPro" id="IPR032466">
    <property type="entry name" value="Metal_Hydrolase"/>
</dbReference>
<keyword evidence="8" id="KW-1185">Reference proteome</keyword>
<dbReference type="GO" id="GO:0046872">
    <property type="term" value="F:metal ion binding"/>
    <property type="evidence" value="ECO:0007669"/>
    <property type="project" value="UniProtKB-KW"/>
</dbReference>
<protein>
    <submittedName>
        <fullName evidence="7">Adenosine deaminase</fullName>
    </submittedName>
</protein>
<dbReference type="AlphaFoldDB" id="A0A1T4KQP7"/>
<dbReference type="Gene3D" id="3.20.20.140">
    <property type="entry name" value="Metal-dependent hydrolases"/>
    <property type="match status" value="1"/>
</dbReference>
<dbReference type="Pfam" id="PF00962">
    <property type="entry name" value="A_deaminase"/>
    <property type="match status" value="1"/>
</dbReference>
<name>A0A1T4KQP7_TREPO</name>
<evidence type="ECO:0000256" key="1">
    <source>
        <dbReference type="ARBA" id="ARBA00001947"/>
    </source>
</evidence>
<evidence type="ECO:0000256" key="3">
    <source>
        <dbReference type="ARBA" id="ARBA00022723"/>
    </source>
</evidence>
<proteinExistence type="inferred from homology"/>
<dbReference type="InterPro" id="IPR001365">
    <property type="entry name" value="A_deaminase_dom"/>
</dbReference>
<dbReference type="STRING" id="261392.SAMN02745149_01285"/>
<dbReference type="EMBL" id="FUWG01000008">
    <property type="protein sequence ID" value="SJZ44759.1"/>
    <property type="molecule type" value="Genomic_DNA"/>
</dbReference>
<comment type="similarity">
    <text evidence="2">Belongs to the metallo-dependent hydrolases superfamily. Adenosine and AMP deaminases family.</text>
</comment>
<organism evidence="7 8">
    <name type="scientific">Treponema porcinum</name>
    <dbReference type="NCBI Taxonomy" id="261392"/>
    <lineage>
        <taxon>Bacteria</taxon>
        <taxon>Pseudomonadati</taxon>
        <taxon>Spirochaetota</taxon>
        <taxon>Spirochaetia</taxon>
        <taxon>Spirochaetales</taxon>
        <taxon>Treponemataceae</taxon>
        <taxon>Treponema</taxon>
    </lineage>
</organism>
<dbReference type="Proteomes" id="UP000190423">
    <property type="component" value="Unassembled WGS sequence"/>
</dbReference>
<dbReference type="RefSeq" id="WP_078933209.1">
    <property type="nucleotide sequence ID" value="NZ_FUWG01000008.1"/>
</dbReference>
<dbReference type="GO" id="GO:0019239">
    <property type="term" value="F:deaminase activity"/>
    <property type="evidence" value="ECO:0007669"/>
    <property type="project" value="InterPro"/>
</dbReference>
<evidence type="ECO:0000313" key="8">
    <source>
        <dbReference type="Proteomes" id="UP000190423"/>
    </source>
</evidence>
<dbReference type="SUPFAM" id="SSF51556">
    <property type="entry name" value="Metallo-dependent hydrolases"/>
    <property type="match status" value="1"/>
</dbReference>
<feature type="domain" description="Adenosine deaminase" evidence="6">
    <location>
        <begin position="14"/>
        <end position="334"/>
    </location>
</feature>
<evidence type="ECO:0000259" key="6">
    <source>
        <dbReference type="Pfam" id="PF00962"/>
    </source>
</evidence>
<evidence type="ECO:0000256" key="4">
    <source>
        <dbReference type="ARBA" id="ARBA00022801"/>
    </source>
</evidence>
<keyword evidence="5" id="KW-0862">Zinc</keyword>
<dbReference type="PANTHER" id="PTHR43114">
    <property type="entry name" value="ADENINE DEAMINASE"/>
    <property type="match status" value="1"/>
</dbReference>
<dbReference type="OrthoDB" id="9779574at2"/>
<evidence type="ECO:0000256" key="5">
    <source>
        <dbReference type="ARBA" id="ARBA00022833"/>
    </source>
</evidence>
<dbReference type="InterPro" id="IPR006330">
    <property type="entry name" value="Ado/ade_deaminase"/>
</dbReference>
<dbReference type="GO" id="GO:0016814">
    <property type="term" value="F:hydrolase activity, acting on carbon-nitrogen (but not peptide) bonds, in cyclic amidines"/>
    <property type="evidence" value="ECO:0007669"/>
    <property type="project" value="UniProtKB-ARBA"/>
</dbReference>
<dbReference type="PANTHER" id="PTHR43114:SF6">
    <property type="entry name" value="ADENINE DEAMINASE"/>
    <property type="match status" value="1"/>
</dbReference>
<dbReference type="GeneID" id="78316585"/>
<keyword evidence="4" id="KW-0378">Hydrolase</keyword>
<gene>
    <name evidence="7" type="ORF">SAMN02745149_01285</name>
</gene>
<comment type="cofactor">
    <cofactor evidence="1">
        <name>Zn(2+)</name>
        <dbReference type="ChEBI" id="CHEBI:29105"/>
    </cofactor>
</comment>
<keyword evidence="3" id="KW-0479">Metal-binding</keyword>
<evidence type="ECO:0000256" key="2">
    <source>
        <dbReference type="ARBA" id="ARBA00006676"/>
    </source>
</evidence>
<dbReference type="NCBIfam" id="TIGR01430">
    <property type="entry name" value="aden_deam"/>
    <property type="match status" value="1"/>
</dbReference>